<evidence type="ECO:0000313" key="1">
    <source>
        <dbReference type="EMBL" id="CAB4219542.1"/>
    </source>
</evidence>
<dbReference type="EMBL" id="LR797481">
    <property type="protein sequence ID" value="CAB4219542.1"/>
    <property type="molecule type" value="Genomic_DNA"/>
</dbReference>
<organism evidence="1">
    <name type="scientific">uncultured Caudovirales phage</name>
    <dbReference type="NCBI Taxonomy" id="2100421"/>
    <lineage>
        <taxon>Viruses</taxon>
        <taxon>Duplodnaviria</taxon>
        <taxon>Heunggongvirae</taxon>
        <taxon>Uroviricota</taxon>
        <taxon>Caudoviricetes</taxon>
        <taxon>Peduoviridae</taxon>
        <taxon>Maltschvirus</taxon>
        <taxon>Maltschvirus maltsch</taxon>
    </lineage>
</organism>
<gene>
    <name evidence="1" type="ORF">UFOVP1615_28</name>
</gene>
<proteinExistence type="predicted"/>
<protein>
    <recommendedName>
        <fullName evidence="2">Major capsid protein</fullName>
    </recommendedName>
</protein>
<sequence length="326" mass="36417">MADVINIAGVSYCGQQANEVLIKPTFLTGQMEAYFDVMLSIKSRKQLALDDNLEDIIQVSSGCGRDVTGEVITLTEKFIDVCDAKINLDQCVKGLRDSFMEEWARSGNAEFDITGTRIADYILEKVQAGMRTDLWRLVWFGNTALTGDQVLKICDGFWTRLIADAQTYTIANKYNIPTSLTTDSALDALKSLHDNASSLLDNVPNSDKYFAVTRTIWDNYLATNEDACCGDRGIILTNEGTRTLFFRGIEVRKESEWDRAISAKNLSNPNRILYTTKTNLVVGTDAMADTNALEILYNPYDKTNQVDAEFKIGTQYKYAELVGIGY</sequence>
<accession>A0A6J5SVE2</accession>
<reference evidence="1" key="1">
    <citation type="submission" date="2020-05" db="EMBL/GenBank/DDBJ databases">
        <authorList>
            <person name="Chiriac C."/>
            <person name="Salcher M."/>
            <person name="Ghai R."/>
            <person name="Kavagutti S V."/>
        </authorList>
    </citation>
    <scope>NUCLEOTIDE SEQUENCE</scope>
</reference>
<evidence type="ECO:0008006" key="2">
    <source>
        <dbReference type="Google" id="ProtNLM"/>
    </source>
</evidence>
<name>A0A6J5SVE2_9CAUD</name>